<protein>
    <recommendedName>
        <fullName evidence="4">Glycine zipper domain-containing protein</fullName>
    </recommendedName>
</protein>
<evidence type="ECO:0000313" key="2">
    <source>
        <dbReference type="EMBL" id="OGZ95882.1"/>
    </source>
</evidence>
<keyword evidence="1" id="KW-1133">Transmembrane helix</keyword>
<reference evidence="2 3" key="1">
    <citation type="journal article" date="2016" name="Nat. Commun.">
        <title>Thousands of microbial genomes shed light on interconnected biogeochemical processes in an aquifer system.</title>
        <authorList>
            <person name="Anantharaman K."/>
            <person name="Brown C.T."/>
            <person name="Hug L.A."/>
            <person name="Sharon I."/>
            <person name="Castelle C.J."/>
            <person name="Probst A.J."/>
            <person name="Thomas B.C."/>
            <person name="Singh A."/>
            <person name="Wilkins M.J."/>
            <person name="Karaoz U."/>
            <person name="Brodie E.L."/>
            <person name="Williams K.H."/>
            <person name="Hubbard S.S."/>
            <person name="Banfield J.F."/>
        </authorList>
    </citation>
    <scope>NUCLEOTIDE SEQUENCE [LARGE SCALE GENOMIC DNA]</scope>
</reference>
<evidence type="ECO:0008006" key="4">
    <source>
        <dbReference type="Google" id="ProtNLM"/>
    </source>
</evidence>
<dbReference type="EMBL" id="MHQD01000026">
    <property type="protein sequence ID" value="OGZ95882.1"/>
    <property type="molecule type" value="Genomic_DNA"/>
</dbReference>
<feature type="transmembrane region" description="Helical" evidence="1">
    <location>
        <begin position="43"/>
        <end position="62"/>
    </location>
</feature>
<keyword evidence="1" id="KW-0472">Membrane</keyword>
<proteinExistence type="predicted"/>
<sequence>MKKFVAVVIALVAVMFAPMVGATRVEAGGLGDIFNGNSSLERVLGAGAIGAAAGAAGGAILGKDIGPAKGAMAGAAIGGIIQFALEATDNVPISCGRDEVYRDPRTGQVYCGGQGQYAPAPQYAPVSGYPQPGPITGPVMCIQPGPPCGGRVVVHEHHHYKVVPVGGHGGHRGGRNRGGYQWGVPPQMPNWGGRPVVGGPTPHISTCQAYPHLCRSSLGYMNGRFEGAENRAFTDWYQNRRLEDNLARERRAWEQEAGRFGYWEGFSGGGGHQ</sequence>
<dbReference type="AlphaFoldDB" id="A0A1G2K8W4"/>
<name>A0A1G2K8W4_9BACT</name>
<keyword evidence="1" id="KW-0812">Transmembrane</keyword>
<dbReference type="Proteomes" id="UP000178574">
    <property type="component" value="Unassembled WGS sequence"/>
</dbReference>
<accession>A0A1G2K8W4</accession>
<organism evidence="2 3">
    <name type="scientific">Candidatus Sungbacteria bacterium RIFCSPHIGHO2_01_FULL_50_25</name>
    <dbReference type="NCBI Taxonomy" id="1802265"/>
    <lineage>
        <taxon>Bacteria</taxon>
        <taxon>Candidatus Sungiibacteriota</taxon>
    </lineage>
</organism>
<comment type="caution">
    <text evidence="2">The sequence shown here is derived from an EMBL/GenBank/DDBJ whole genome shotgun (WGS) entry which is preliminary data.</text>
</comment>
<evidence type="ECO:0000313" key="3">
    <source>
        <dbReference type="Proteomes" id="UP000178574"/>
    </source>
</evidence>
<gene>
    <name evidence="2" type="ORF">A2847_01885</name>
</gene>
<evidence type="ECO:0000256" key="1">
    <source>
        <dbReference type="SAM" id="Phobius"/>
    </source>
</evidence>